<dbReference type="Gene3D" id="3.10.100.10">
    <property type="entry name" value="Mannose-Binding Protein A, subunit A"/>
    <property type="match status" value="1"/>
</dbReference>
<dbReference type="Proteomes" id="UP000231926">
    <property type="component" value="Unassembled WGS sequence"/>
</dbReference>
<protein>
    <recommendedName>
        <fullName evidence="4">DUF1554 domain-containing protein</fullName>
    </recommendedName>
</protein>
<dbReference type="AlphaFoldDB" id="A0A2M9YAK4"/>
<reference evidence="2 3" key="1">
    <citation type="submission" date="2017-07" db="EMBL/GenBank/DDBJ databases">
        <title>Leptospira spp. isolated from tropical soils.</title>
        <authorList>
            <person name="Thibeaux R."/>
            <person name="Iraola G."/>
            <person name="Ferres I."/>
            <person name="Bierque E."/>
            <person name="Girault D."/>
            <person name="Soupe-Gilbert M.-E."/>
            <person name="Picardeau M."/>
            <person name="Goarant C."/>
        </authorList>
    </citation>
    <scope>NUCLEOTIDE SEQUENCE [LARGE SCALE GENOMIC DNA]</scope>
    <source>
        <strain evidence="2 3">FH4-C-A2</strain>
    </source>
</reference>
<organism evidence="2 3">
    <name type="scientific">Leptospira saintgironsiae</name>
    <dbReference type="NCBI Taxonomy" id="2023183"/>
    <lineage>
        <taxon>Bacteria</taxon>
        <taxon>Pseudomonadati</taxon>
        <taxon>Spirochaetota</taxon>
        <taxon>Spirochaetia</taxon>
        <taxon>Leptospirales</taxon>
        <taxon>Leptospiraceae</taxon>
        <taxon>Leptospira</taxon>
    </lineage>
</organism>
<dbReference type="InterPro" id="IPR016186">
    <property type="entry name" value="C-type_lectin-like/link_sf"/>
</dbReference>
<comment type="caution">
    <text evidence="2">The sequence shown here is derived from an EMBL/GenBank/DDBJ whole genome shotgun (WGS) entry which is preliminary data.</text>
</comment>
<evidence type="ECO:0008006" key="4">
    <source>
        <dbReference type="Google" id="ProtNLM"/>
    </source>
</evidence>
<evidence type="ECO:0000313" key="2">
    <source>
        <dbReference type="EMBL" id="PJZ48463.1"/>
    </source>
</evidence>
<sequence length="215" mass="23167">MVFNRAVKFLAPLLFLLFFSSNACIDGKTCASEDKSCSFNEILYSSISVPPGIYIYSTQKSYQGNIAAYGPDLQISLTNICAEARLFAQTISNCGNILPLTASPTSSVSTYTTDFSLDGTLPVRGARGELIYSQWNLVFSSTPTLSMSSAGVTTEKFWTFATTGWSYASSSCLDGTLSDNGNVGITGDPNDINLSWGSFASDTCDSYRKVLCICY</sequence>
<keyword evidence="1" id="KW-0732">Signal</keyword>
<evidence type="ECO:0000256" key="1">
    <source>
        <dbReference type="SAM" id="SignalP"/>
    </source>
</evidence>
<feature type="signal peptide" evidence="1">
    <location>
        <begin position="1"/>
        <end position="23"/>
    </location>
</feature>
<keyword evidence="3" id="KW-1185">Reference proteome</keyword>
<dbReference type="EMBL" id="NPDR01000006">
    <property type="protein sequence ID" value="PJZ48463.1"/>
    <property type="molecule type" value="Genomic_DNA"/>
</dbReference>
<accession>A0A2M9YAK4</accession>
<proteinExistence type="predicted"/>
<feature type="chain" id="PRO_5014877139" description="DUF1554 domain-containing protein" evidence="1">
    <location>
        <begin position="24"/>
        <end position="215"/>
    </location>
</feature>
<gene>
    <name evidence="2" type="ORF">CH362_14775</name>
</gene>
<name>A0A2M9YAK4_9LEPT</name>
<evidence type="ECO:0000313" key="3">
    <source>
        <dbReference type="Proteomes" id="UP000231926"/>
    </source>
</evidence>